<dbReference type="AlphaFoldDB" id="A0A7W3IT20"/>
<dbReference type="InterPro" id="IPR023753">
    <property type="entry name" value="FAD/NAD-binding_dom"/>
</dbReference>
<dbReference type="PANTHER" id="PTHR48105">
    <property type="entry name" value="THIOREDOXIN REDUCTASE 1-RELATED-RELATED"/>
    <property type="match status" value="1"/>
</dbReference>
<evidence type="ECO:0000313" key="5">
    <source>
        <dbReference type="EMBL" id="MBA8794737.1"/>
    </source>
</evidence>
<evidence type="ECO:0000259" key="4">
    <source>
        <dbReference type="Pfam" id="PF07992"/>
    </source>
</evidence>
<accession>A0A7W3IT20</accession>
<organism evidence="5 6">
    <name type="scientific">Microlunatus kandeliicorticis</name>
    <dbReference type="NCBI Taxonomy" id="1759536"/>
    <lineage>
        <taxon>Bacteria</taxon>
        <taxon>Bacillati</taxon>
        <taxon>Actinomycetota</taxon>
        <taxon>Actinomycetes</taxon>
        <taxon>Propionibacteriales</taxon>
        <taxon>Propionibacteriaceae</taxon>
        <taxon>Microlunatus</taxon>
    </lineage>
</organism>
<feature type="domain" description="FAD/NAD(P)-binding" evidence="4">
    <location>
        <begin position="10"/>
        <end position="292"/>
    </location>
</feature>
<dbReference type="InterPro" id="IPR050097">
    <property type="entry name" value="Ferredoxin-NADP_redctase_2"/>
</dbReference>
<dbReference type="InterPro" id="IPR036188">
    <property type="entry name" value="FAD/NAD-bd_sf"/>
</dbReference>
<dbReference type="Pfam" id="PF07992">
    <property type="entry name" value="Pyr_redox_2"/>
    <property type="match status" value="1"/>
</dbReference>
<keyword evidence="6" id="KW-1185">Reference proteome</keyword>
<evidence type="ECO:0000256" key="1">
    <source>
        <dbReference type="ARBA" id="ARBA00022630"/>
    </source>
</evidence>
<sequence length="323" mass="33735">MTEQDLATVEVAVIGGGAAGLSGALTLGRMRRSVVVIDEGRPRNAPAEGVHGYLSRDGIPPQELLRCGREEVTGYGVRILTGRVAAVAREATAFRLELGDGSVLRARRLLVTTGMTDALPEVPGVRERWGRDVLHCPFCHGWEVRDQAIGVLATTPMAAHQAQLLRLLSDDVTVFTHSTGGFDETVAGPLRARGIRLMDGRVEGLVVEADRLTGVRLADGTEVPVQALAVGPPWTLNLAGLEGLGLRTVEHPTGFGEVLEVDANGRTSVPGVWAAGTVANPTAQVSTSVAAGAWAGATIVASLLEDTIEQAVEEARLVAGSAA</sequence>
<reference evidence="5 6" key="1">
    <citation type="submission" date="2020-07" db="EMBL/GenBank/DDBJ databases">
        <title>Sequencing the genomes of 1000 actinobacteria strains.</title>
        <authorList>
            <person name="Klenk H.-P."/>
        </authorList>
    </citation>
    <scope>NUCLEOTIDE SEQUENCE [LARGE SCALE GENOMIC DNA]</scope>
    <source>
        <strain evidence="5 6">DSM 100723</strain>
    </source>
</reference>
<evidence type="ECO:0000313" key="6">
    <source>
        <dbReference type="Proteomes" id="UP000523079"/>
    </source>
</evidence>
<dbReference type="Gene3D" id="3.50.50.60">
    <property type="entry name" value="FAD/NAD(P)-binding domain"/>
    <property type="match status" value="2"/>
</dbReference>
<comment type="caution">
    <text evidence="5">The sequence shown here is derived from an EMBL/GenBank/DDBJ whole genome shotgun (WGS) entry which is preliminary data.</text>
</comment>
<evidence type="ECO:0000256" key="2">
    <source>
        <dbReference type="ARBA" id="ARBA00023002"/>
    </source>
</evidence>
<dbReference type="SUPFAM" id="SSF51905">
    <property type="entry name" value="FAD/NAD(P)-binding domain"/>
    <property type="match status" value="1"/>
</dbReference>
<gene>
    <name evidence="5" type="ORF">FHX74_002356</name>
</gene>
<comment type="catalytic activity">
    <reaction evidence="3">
        <text>[thioredoxin]-dithiol + NADP(+) = [thioredoxin]-disulfide + NADPH + H(+)</text>
        <dbReference type="Rhea" id="RHEA:20345"/>
        <dbReference type="Rhea" id="RHEA-COMP:10698"/>
        <dbReference type="Rhea" id="RHEA-COMP:10700"/>
        <dbReference type="ChEBI" id="CHEBI:15378"/>
        <dbReference type="ChEBI" id="CHEBI:29950"/>
        <dbReference type="ChEBI" id="CHEBI:50058"/>
        <dbReference type="ChEBI" id="CHEBI:57783"/>
        <dbReference type="ChEBI" id="CHEBI:58349"/>
        <dbReference type="EC" id="1.8.1.9"/>
    </reaction>
</comment>
<keyword evidence="1" id="KW-0285">Flavoprotein</keyword>
<name>A0A7W3IT20_9ACTN</name>
<keyword evidence="2" id="KW-0560">Oxidoreductase</keyword>
<dbReference type="PRINTS" id="PR00368">
    <property type="entry name" value="FADPNR"/>
</dbReference>
<dbReference type="PRINTS" id="PR00469">
    <property type="entry name" value="PNDRDTASEII"/>
</dbReference>
<proteinExistence type="predicted"/>
<protein>
    <submittedName>
        <fullName evidence="5">Thioredoxin reductase</fullName>
    </submittedName>
</protein>
<evidence type="ECO:0000256" key="3">
    <source>
        <dbReference type="ARBA" id="ARBA00048132"/>
    </source>
</evidence>
<dbReference type="RefSeq" id="WP_182560282.1">
    <property type="nucleotide sequence ID" value="NZ_JACGWT010000003.1"/>
</dbReference>
<dbReference type="EMBL" id="JACGWT010000003">
    <property type="protein sequence ID" value="MBA8794737.1"/>
    <property type="molecule type" value="Genomic_DNA"/>
</dbReference>
<dbReference type="GO" id="GO:0004791">
    <property type="term" value="F:thioredoxin-disulfide reductase (NADPH) activity"/>
    <property type="evidence" value="ECO:0007669"/>
    <property type="project" value="UniProtKB-EC"/>
</dbReference>
<dbReference type="Proteomes" id="UP000523079">
    <property type="component" value="Unassembled WGS sequence"/>
</dbReference>